<organism evidence="2 3">
    <name type="scientific">Dillenia turbinata</name>
    <dbReference type="NCBI Taxonomy" id="194707"/>
    <lineage>
        <taxon>Eukaryota</taxon>
        <taxon>Viridiplantae</taxon>
        <taxon>Streptophyta</taxon>
        <taxon>Embryophyta</taxon>
        <taxon>Tracheophyta</taxon>
        <taxon>Spermatophyta</taxon>
        <taxon>Magnoliopsida</taxon>
        <taxon>eudicotyledons</taxon>
        <taxon>Gunneridae</taxon>
        <taxon>Pentapetalae</taxon>
        <taxon>Dilleniales</taxon>
        <taxon>Dilleniaceae</taxon>
        <taxon>Dillenia</taxon>
    </lineage>
</organism>
<dbReference type="PANTHER" id="PTHR31175">
    <property type="entry name" value="AUXIN-RESPONSIVE FAMILY PROTEIN"/>
    <property type="match status" value="1"/>
</dbReference>
<dbReference type="EMBL" id="JBAMMX010000009">
    <property type="protein sequence ID" value="KAK6932924.1"/>
    <property type="molecule type" value="Genomic_DNA"/>
</dbReference>
<dbReference type="Proteomes" id="UP001370490">
    <property type="component" value="Unassembled WGS sequence"/>
</dbReference>
<reference evidence="2 3" key="1">
    <citation type="submission" date="2023-12" db="EMBL/GenBank/DDBJ databases">
        <title>A high-quality genome assembly for Dillenia turbinata (Dilleniales).</title>
        <authorList>
            <person name="Chanderbali A."/>
        </authorList>
    </citation>
    <scope>NUCLEOTIDE SEQUENCE [LARGE SCALE GENOMIC DNA]</scope>
    <source>
        <strain evidence="2">LSX21</strain>
        <tissue evidence="2">Leaf</tissue>
    </source>
</reference>
<dbReference type="InterPro" id="IPR003676">
    <property type="entry name" value="SAUR_fam"/>
</dbReference>
<comment type="caution">
    <text evidence="2">The sequence shown here is derived from an EMBL/GenBank/DDBJ whole genome shotgun (WGS) entry which is preliminary data.</text>
</comment>
<protein>
    <submittedName>
        <fullName evidence="2">Small auxin-up RNA</fullName>
    </submittedName>
</protein>
<evidence type="ECO:0000256" key="1">
    <source>
        <dbReference type="ARBA" id="ARBA00006974"/>
    </source>
</evidence>
<sequence length="265" mass="29948">MATENSSSQCPMSKYPFTQLNLSLRSGNDSEYCIICNILLVTITTIALFKVSLVSSTLGSINEGKLVKYKLSENLELLDRNSWFCSPQDAHPKKKAIYTWEVAKKGRLLYSGFKRDIMVSLKKLIKMAKKWQKTASPETKGTVLQRTESRIKTGRGASSMANKGHFIVYTADGRRCLIPLSYLKFEIFKELLRMSREEFGLQSDRPIKLSCDAFFREYIVSLMHGGLSKELEIVLTLSLATRGCSAFSSLSVQECLNRDTMIMMT</sequence>
<keyword evidence="3" id="KW-1185">Reference proteome</keyword>
<accession>A0AAN8ZAG9</accession>
<dbReference type="AlphaFoldDB" id="A0AAN8ZAG9"/>
<name>A0AAN8ZAG9_9MAGN</name>
<dbReference type="Pfam" id="PF02519">
    <property type="entry name" value="Auxin_inducible"/>
    <property type="match status" value="1"/>
</dbReference>
<proteinExistence type="inferred from homology"/>
<gene>
    <name evidence="2" type="ORF">RJ641_035818</name>
</gene>
<dbReference type="PANTHER" id="PTHR31175:SF82">
    <property type="entry name" value="AUXIN-RESPONSIVE PROTEIN SAUR65"/>
    <property type="match status" value="1"/>
</dbReference>
<dbReference type="GO" id="GO:0009733">
    <property type="term" value="P:response to auxin"/>
    <property type="evidence" value="ECO:0007669"/>
    <property type="project" value="InterPro"/>
</dbReference>
<evidence type="ECO:0000313" key="3">
    <source>
        <dbReference type="Proteomes" id="UP001370490"/>
    </source>
</evidence>
<comment type="similarity">
    <text evidence="1">Belongs to the ARG7 family.</text>
</comment>
<evidence type="ECO:0000313" key="2">
    <source>
        <dbReference type="EMBL" id="KAK6932924.1"/>
    </source>
</evidence>